<dbReference type="SUPFAM" id="SSF54665">
    <property type="entry name" value="CO dehydrogenase molybdoprotein N-domain-like"/>
    <property type="match status" value="1"/>
</dbReference>
<dbReference type="InterPro" id="IPR036856">
    <property type="entry name" value="Ald_Oxase/Xan_DH_a/b_sf"/>
</dbReference>
<feature type="domain" description="Aldehyde oxidase/xanthine dehydrogenase a/b hammerhead" evidence="1">
    <location>
        <begin position="4"/>
        <end position="113"/>
    </location>
</feature>
<dbReference type="InterPro" id="IPR000674">
    <property type="entry name" value="Ald_Oxase/Xan_DH_a/b"/>
</dbReference>
<evidence type="ECO:0000259" key="1">
    <source>
        <dbReference type="SMART" id="SM01008"/>
    </source>
</evidence>
<dbReference type="Pfam" id="PF01315">
    <property type="entry name" value="Ald_Xan_dh_C"/>
    <property type="match status" value="1"/>
</dbReference>
<dbReference type="SMART" id="SM01008">
    <property type="entry name" value="Ald_Xan_dh_C"/>
    <property type="match status" value="1"/>
</dbReference>
<name>A0ABU0S6B4_9HYPH</name>
<keyword evidence="3" id="KW-1185">Reference proteome</keyword>
<dbReference type="Proteomes" id="UP001237780">
    <property type="component" value="Unassembled WGS sequence"/>
</dbReference>
<sequence>MKVLGRALYAADQPVPGLLDGTTVPTVIAEGGVEAIDTTVAQSISGVVRIFTYQDFTQLKTTPAACGAYGRLGKGYQPMTTTQVRHRGEPVSLAIAETLEAAIEGAEAVSELSSGDAETAYVGASYRIDVKFTKEPSRRRLLPVASPA</sequence>
<dbReference type="RefSeq" id="WP_307278645.1">
    <property type="nucleotide sequence ID" value="NZ_JAUSZT010000002.1"/>
</dbReference>
<accession>A0ABU0S6B4</accession>
<evidence type="ECO:0000313" key="2">
    <source>
        <dbReference type="EMBL" id="MDQ0996301.1"/>
    </source>
</evidence>
<comment type="caution">
    <text evidence="2">The sequence shown here is derived from an EMBL/GenBank/DDBJ whole genome shotgun (WGS) entry which is preliminary data.</text>
</comment>
<dbReference type="Gene3D" id="3.90.1170.50">
    <property type="entry name" value="Aldehyde oxidase/xanthine dehydrogenase, a/b hammerhead"/>
    <property type="match status" value="1"/>
</dbReference>
<organism evidence="2 3">
    <name type="scientific">Phyllobacterium ifriqiyense</name>
    <dbReference type="NCBI Taxonomy" id="314238"/>
    <lineage>
        <taxon>Bacteria</taxon>
        <taxon>Pseudomonadati</taxon>
        <taxon>Pseudomonadota</taxon>
        <taxon>Alphaproteobacteria</taxon>
        <taxon>Hyphomicrobiales</taxon>
        <taxon>Phyllobacteriaceae</taxon>
        <taxon>Phyllobacterium</taxon>
    </lineage>
</organism>
<proteinExistence type="predicted"/>
<dbReference type="EMBL" id="JAUSZT010000002">
    <property type="protein sequence ID" value="MDQ0996301.1"/>
    <property type="molecule type" value="Genomic_DNA"/>
</dbReference>
<evidence type="ECO:0000313" key="3">
    <source>
        <dbReference type="Proteomes" id="UP001237780"/>
    </source>
</evidence>
<gene>
    <name evidence="2" type="ORF">QFZ34_001478</name>
</gene>
<protein>
    <submittedName>
        <fullName evidence="2">CO/xanthine dehydrogenase Mo-binding subunit</fullName>
    </submittedName>
</protein>
<reference evidence="2 3" key="1">
    <citation type="submission" date="2023-07" db="EMBL/GenBank/DDBJ databases">
        <title>Comparative genomics of wheat-associated soil bacteria to identify genetic determinants of phenazine resistance.</title>
        <authorList>
            <person name="Mouncey N."/>
        </authorList>
    </citation>
    <scope>NUCLEOTIDE SEQUENCE [LARGE SCALE GENOMIC DNA]</scope>
    <source>
        <strain evidence="2 3">W4I11</strain>
    </source>
</reference>